<reference evidence="1" key="1">
    <citation type="submission" date="2020-03" db="EMBL/GenBank/DDBJ databases">
        <title>The deep terrestrial virosphere.</title>
        <authorList>
            <person name="Holmfeldt K."/>
            <person name="Nilsson E."/>
            <person name="Simone D."/>
            <person name="Lopez-Fernandez M."/>
            <person name="Wu X."/>
            <person name="de Brujin I."/>
            <person name="Lundin D."/>
            <person name="Andersson A."/>
            <person name="Bertilsson S."/>
            <person name="Dopson M."/>
        </authorList>
    </citation>
    <scope>NUCLEOTIDE SEQUENCE</scope>
    <source>
        <strain evidence="1">MM415B07680</strain>
    </source>
</reference>
<proteinExistence type="predicted"/>
<dbReference type="EMBL" id="MT143424">
    <property type="protein sequence ID" value="QJA96685.1"/>
    <property type="molecule type" value="Genomic_DNA"/>
</dbReference>
<gene>
    <name evidence="1" type="ORF">MM415B07680_0003</name>
</gene>
<name>A0A6M3LVM2_9ZZZZ</name>
<organism evidence="1">
    <name type="scientific">viral metagenome</name>
    <dbReference type="NCBI Taxonomy" id="1070528"/>
    <lineage>
        <taxon>unclassified sequences</taxon>
        <taxon>metagenomes</taxon>
        <taxon>organismal metagenomes</taxon>
    </lineage>
</organism>
<sequence length="60" mass="6820">MNYTPTELTAYEIMGRSGLFPMGYNTTSPMNIHEAANRFIEIAERIKAERAVCAMEANYE</sequence>
<accession>A0A6M3LVM2</accession>
<evidence type="ECO:0000313" key="1">
    <source>
        <dbReference type="EMBL" id="QJA96685.1"/>
    </source>
</evidence>
<dbReference type="AlphaFoldDB" id="A0A6M3LVM2"/>
<protein>
    <submittedName>
        <fullName evidence="1">Uncharacterized protein</fullName>
    </submittedName>
</protein>